<feature type="region of interest" description="Disordered" evidence="1">
    <location>
        <begin position="60"/>
        <end position="130"/>
    </location>
</feature>
<proteinExistence type="predicted"/>
<dbReference type="Proteomes" id="UP001189429">
    <property type="component" value="Unassembled WGS sequence"/>
</dbReference>
<comment type="caution">
    <text evidence="2">The sequence shown here is derived from an EMBL/GenBank/DDBJ whole genome shotgun (WGS) entry which is preliminary data.</text>
</comment>
<organism evidence="2 3">
    <name type="scientific">Prorocentrum cordatum</name>
    <dbReference type="NCBI Taxonomy" id="2364126"/>
    <lineage>
        <taxon>Eukaryota</taxon>
        <taxon>Sar</taxon>
        <taxon>Alveolata</taxon>
        <taxon>Dinophyceae</taxon>
        <taxon>Prorocentrales</taxon>
        <taxon>Prorocentraceae</taxon>
        <taxon>Prorocentrum</taxon>
    </lineage>
</organism>
<sequence>MAHEARRPTDPEASWVQDTPFDAPMRFQSTPFLAARSDDRWQDLQRAGCRCRVPRRCAPCKRREAGAEASPRDPERRGRPGGSAAVGAAVGRGAGSAPATLPFLPLLLLPPPSSSSSSSSPISATGQSLR</sequence>
<feature type="region of interest" description="Disordered" evidence="1">
    <location>
        <begin position="1"/>
        <end position="22"/>
    </location>
</feature>
<feature type="compositionally biased region" description="Basic and acidic residues" evidence="1">
    <location>
        <begin position="1"/>
        <end position="10"/>
    </location>
</feature>
<dbReference type="EMBL" id="CAUYUJ010003486">
    <property type="protein sequence ID" value="CAK0805540.1"/>
    <property type="molecule type" value="Genomic_DNA"/>
</dbReference>
<feature type="compositionally biased region" description="Low complexity" evidence="1">
    <location>
        <begin position="82"/>
        <end position="107"/>
    </location>
</feature>
<reference evidence="2" key="1">
    <citation type="submission" date="2023-10" db="EMBL/GenBank/DDBJ databases">
        <authorList>
            <person name="Chen Y."/>
            <person name="Shah S."/>
            <person name="Dougan E. K."/>
            <person name="Thang M."/>
            <person name="Chan C."/>
        </authorList>
    </citation>
    <scope>NUCLEOTIDE SEQUENCE [LARGE SCALE GENOMIC DNA]</scope>
</reference>
<feature type="compositionally biased region" description="Basic and acidic residues" evidence="1">
    <location>
        <begin position="61"/>
        <end position="78"/>
    </location>
</feature>
<keyword evidence="3" id="KW-1185">Reference proteome</keyword>
<gene>
    <name evidence="2" type="ORF">PCOR1329_LOCUS12025</name>
</gene>
<protein>
    <submittedName>
        <fullName evidence="2">Uncharacterized protein</fullName>
    </submittedName>
</protein>
<evidence type="ECO:0000256" key="1">
    <source>
        <dbReference type="SAM" id="MobiDB-lite"/>
    </source>
</evidence>
<accession>A0ABN9QPN2</accession>
<evidence type="ECO:0000313" key="2">
    <source>
        <dbReference type="EMBL" id="CAK0805540.1"/>
    </source>
</evidence>
<name>A0ABN9QPN2_9DINO</name>
<evidence type="ECO:0000313" key="3">
    <source>
        <dbReference type="Proteomes" id="UP001189429"/>
    </source>
</evidence>